<keyword evidence="9 12" id="KW-1133">Transmembrane helix</keyword>
<dbReference type="Pfam" id="PF00672">
    <property type="entry name" value="HAMP"/>
    <property type="match status" value="1"/>
</dbReference>
<dbReference type="InterPro" id="IPR036890">
    <property type="entry name" value="HATPase_C_sf"/>
</dbReference>
<dbReference type="PANTHER" id="PTHR34220">
    <property type="entry name" value="SENSOR HISTIDINE KINASE YPDA"/>
    <property type="match status" value="1"/>
</dbReference>
<dbReference type="InterPro" id="IPR010559">
    <property type="entry name" value="Sig_transdc_His_kin_internal"/>
</dbReference>
<dbReference type="AlphaFoldDB" id="A0A8I0AB60"/>
<organism evidence="14 15">
    <name type="scientific">Blautia segnis</name>
    <dbReference type="NCBI Taxonomy" id="2763030"/>
    <lineage>
        <taxon>Bacteria</taxon>
        <taxon>Bacillati</taxon>
        <taxon>Bacillota</taxon>
        <taxon>Clostridia</taxon>
        <taxon>Lachnospirales</taxon>
        <taxon>Lachnospiraceae</taxon>
        <taxon>Blautia</taxon>
    </lineage>
</organism>
<dbReference type="GO" id="GO:0000155">
    <property type="term" value="F:phosphorelay sensor kinase activity"/>
    <property type="evidence" value="ECO:0007669"/>
    <property type="project" value="InterPro"/>
</dbReference>
<evidence type="ECO:0000256" key="9">
    <source>
        <dbReference type="ARBA" id="ARBA00022989"/>
    </source>
</evidence>
<keyword evidence="10" id="KW-0902">Two-component regulatory system</keyword>
<evidence type="ECO:0000313" key="14">
    <source>
        <dbReference type="EMBL" id="MBC5651415.1"/>
    </source>
</evidence>
<comment type="subcellular location">
    <subcellularLocation>
        <location evidence="1">Cell membrane</location>
        <topology evidence="1">Multi-pass membrane protein</topology>
    </subcellularLocation>
</comment>
<dbReference type="InterPro" id="IPR003660">
    <property type="entry name" value="HAMP_dom"/>
</dbReference>
<evidence type="ECO:0000313" key="15">
    <source>
        <dbReference type="Proteomes" id="UP000652847"/>
    </source>
</evidence>
<dbReference type="PANTHER" id="PTHR34220:SF11">
    <property type="entry name" value="SENSOR PROTEIN KINASE HPTS"/>
    <property type="match status" value="1"/>
</dbReference>
<evidence type="ECO:0000256" key="3">
    <source>
        <dbReference type="ARBA" id="ARBA00022553"/>
    </source>
</evidence>
<dbReference type="Pfam" id="PF06580">
    <property type="entry name" value="His_kinase"/>
    <property type="match status" value="1"/>
</dbReference>
<dbReference type="Gene3D" id="6.10.340.10">
    <property type="match status" value="1"/>
</dbReference>
<dbReference type="InterPro" id="IPR050640">
    <property type="entry name" value="Bact_2-comp_sensor_kinase"/>
</dbReference>
<evidence type="ECO:0000256" key="11">
    <source>
        <dbReference type="ARBA" id="ARBA00023136"/>
    </source>
</evidence>
<feature type="transmembrane region" description="Helical" evidence="12">
    <location>
        <begin position="291"/>
        <end position="313"/>
    </location>
</feature>
<accession>A0A8I0AB60</accession>
<dbReference type="Pfam" id="PF02518">
    <property type="entry name" value="HATPase_c"/>
    <property type="match status" value="1"/>
</dbReference>
<gene>
    <name evidence="14" type="ORF">H8S54_09895</name>
</gene>
<comment type="caution">
    <text evidence="14">The sequence shown here is derived from an EMBL/GenBank/DDBJ whole genome shotgun (WGS) entry which is preliminary data.</text>
</comment>
<evidence type="ECO:0000256" key="8">
    <source>
        <dbReference type="ARBA" id="ARBA00022840"/>
    </source>
</evidence>
<reference evidence="14 15" key="1">
    <citation type="submission" date="2020-08" db="EMBL/GenBank/DDBJ databases">
        <title>Genome public.</title>
        <authorList>
            <person name="Liu C."/>
            <person name="Sun Q."/>
        </authorList>
    </citation>
    <scope>NUCLEOTIDE SEQUENCE [LARGE SCALE GENOMIC DNA]</scope>
    <source>
        <strain evidence="14 15">BX17</strain>
    </source>
</reference>
<dbReference type="SUPFAM" id="SSF55874">
    <property type="entry name" value="ATPase domain of HSP90 chaperone/DNA topoisomerase II/histidine kinase"/>
    <property type="match status" value="1"/>
</dbReference>
<evidence type="ECO:0000256" key="6">
    <source>
        <dbReference type="ARBA" id="ARBA00022741"/>
    </source>
</evidence>
<dbReference type="PROSITE" id="PS50885">
    <property type="entry name" value="HAMP"/>
    <property type="match status" value="1"/>
</dbReference>
<dbReference type="Gene3D" id="3.30.565.10">
    <property type="entry name" value="Histidine kinase-like ATPase, C-terminal domain"/>
    <property type="match status" value="1"/>
</dbReference>
<evidence type="ECO:0000256" key="5">
    <source>
        <dbReference type="ARBA" id="ARBA00022692"/>
    </source>
</evidence>
<keyword evidence="4" id="KW-0808">Transferase</keyword>
<dbReference type="GO" id="GO:0005886">
    <property type="term" value="C:plasma membrane"/>
    <property type="evidence" value="ECO:0007669"/>
    <property type="project" value="UniProtKB-SubCell"/>
</dbReference>
<evidence type="ECO:0000256" key="12">
    <source>
        <dbReference type="SAM" id="Phobius"/>
    </source>
</evidence>
<keyword evidence="2" id="KW-1003">Cell membrane</keyword>
<evidence type="ECO:0000256" key="2">
    <source>
        <dbReference type="ARBA" id="ARBA00022475"/>
    </source>
</evidence>
<dbReference type="EMBL" id="JACOOT010000023">
    <property type="protein sequence ID" value="MBC5651415.1"/>
    <property type="molecule type" value="Genomic_DNA"/>
</dbReference>
<dbReference type="CDD" id="cd06225">
    <property type="entry name" value="HAMP"/>
    <property type="match status" value="1"/>
</dbReference>
<dbReference type="SMART" id="SM00304">
    <property type="entry name" value="HAMP"/>
    <property type="match status" value="1"/>
</dbReference>
<sequence length="594" mass="68625">MLNLCIGIIRMKKKHTLKKELTLLMILASACTLLSACVAVFYVFFSFFFQKTQEDIEYVLRNTSQQYQAHMQFIEDSVITIRHNTVLNEFFQEKDYDPDEIESQLSYSMELFSQRNMVDRQLPFVTSIYLFNNSDDCIYEHYYATTLAAEREQKSRYENMLQSLKITESQYICLTDEDEINIFFRIYDDSMKEKGLGIVQISQTAAAALLNAVNSYSDGSWAVLDKTDMLLASDGDKENILALQKTEISWSGIRTLGNARVIGYADQCGFGMRTVIAVGYGNIFSILKPTLLIFLVGLVVVIAIAFLVSYVTSYRFTKPVTRMIQSIQAFGKPKLDVRMEDSSIQEFHDMGIVFNQMADRIEYLITQVYEKEILAVRAQVKYLQSQINPHFQFNILAMLSLKAKMAGNEEVYDGLNAFSKLMQGKIFREKEIKIKVKEELEIVQFYLYLQKSRYQDKLSYEVTLENPDIENNLIPRLLIEPLVENAVSHGLEPKREKGMLKVHLYEREMLHICVEDNGVGIDFTKMEEKQEKSGETNKIEHTHTGWENTRRMLQILYGDAHEFKVWSEKGKGTRIEILVPIERGESYVESIGSR</sequence>
<dbReference type="GO" id="GO:0005524">
    <property type="term" value="F:ATP binding"/>
    <property type="evidence" value="ECO:0007669"/>
    <property type="project" value="UniProtKB-KW"/>
</dbReference>
<evidence type="ECO:0000256" key="4">
    <source>
        <dbReference type="ARBA" id="ARBA00022679"/>
    </source>
</evidence>
<keyword evidence="5 12" id="KW-0812">Transmembrane</keyword>
<evidence type="ECO:0000256" key="1">
    <source>
        <dbReference type="ARBA" id="ARBA00004651"/>
    </source>
</evidence>
<dbReference type="Proteomes" id="UP000652847">
    <property type="component" value="Unassembled WGS sequence"/>
</dbReference>
<protein>
    <submittedName>
        <fullName evidence="14">Histidine kinase</fullName>
    </submittedName>
</protein>
<proteinExistence type="predicted"/>
<name>A0A8I0AB60_9FIRM</name>
<evidence type="ECO:0000256" key="7">
    <source>
        <dbReference type="ARBA" id="ARBA00022777"/>
    </source>
</evidence>
<feature type="transmembrane region" description="Helical" evidence="12">
    <location>
        <begin position="21"/>
        <end position="45"/>
    </location>
</feature>
<keyword evidence="15" id="KW-1185">Reference proteome</keyword>
<dbReference type="InterPro" id="IPR003594">
    <property type="entry name" value="HATPase_dom"/>
</dbReference>
<keyword evidence="8" id="KW-0067">ATP-binding</keyword>
<evidence type="ECO:0000256" key="10">
    <source>
        <dbReference type="ARBA" id="ARBA00023012"/>
    </source>
</evidence>
<keyword evidence="6" id="KW-0547">Nucleotide-binding</keyword>
<keyword evidence="11 12" id="KW-0472">Membrane</keyword>
<keyword evidence="7 14" id="KW-0418">Kinase</keyword>
<keyword evidence="3" id="KW-0597">Phosphoprotein</keyword>
<feature type="domain" description="HAMP" evidence="13">
    <location>
        <begin position="314"/>
        <end position="366"/>
    </location>
</feature>
<evidence type="ECO:0000259" key="13">
    <source>
        <dbReference type="PROSITE" id="PS50885"/>
    </source>
</evidence>